<dbReference type="Pfam" id="PF19290">
    <property type="entry name" value="PmbA_TldD_2nd"/>
    <property type="match status" value="1"/>
</dbReference>
<reference evidence="4" key="1">
    <citation type="submission" date="2020-02" db="EMBL/GenBank/DDBJ databases">
        <authorList>
            <person name="Meier V. D."/>
        </authorList>
    </citation>
    <scope>NUCLEOTIDE SEQUENCE</scope>
    <source>
        <strain evidence="4">AVDCRST_MAG11</strain>
    </source>
</reference>
<dbReference type="AlphaFoldDB" id="A0A6J4L5M3"/>
<evidence type="ECO:0000259" key="2">
    <source>
        <dbReference type="Pfam" id="PF19289"/>
    </source>
</evidence>
<organism evidence="4">
    <name type="scientific">uncultured Gemmatimonadaceae bacterium</name>
    <dbReference type="NCBI Taxonomy" id="246130"/>
    <lineage>
        <taxon>Bacteria</taxon>
        <taxon>Pseudomonadati</taxon>
        <taxon>Gemmatimonadota</taxon>
        <taxon>Gemmatimonadia</taxon>
        <taxon>Gemmatimonadales</taxon>
        <taxon>Gemmatimonadaceae</taxon>
        <taxon>environmental samples</taxon>
    </lineage>
</organism>
<evidence type="ECO:0000313" key="4">
    <source>
        <dbReference type="EMBL" id="CAA9323685.1"/>
    </source>
</evidence>
<accession>A0A6J4L5M3</accession>
<sequence>DGAWGFAASRDLTRDEVARVARQAVAQARANRSALVRPVSLAPAPGNQRGSWRAAIEQDPFDVPIEEKVALLLAANEAALRVAGARFVNSGMLFLREEKTVGTTDGTLVTQTIYRSQPTMTVTAVDAAGGDFQTRQSTDVQPMGRGYEHVRQARLVENATRWAEEAVQKLKAKPVDVGRYDLVLHPTHLWLTIHESVAHPTELDRALGYEANYAGTSFVAPPEQVLGKLRFGPEFMNVQGDRSQPGSLGAVGWDDEGVRPETFDIIKNGVLNDYQTTREQAPALEWWYKQQGRPTRSHGNSYAQSWADVQFQRMPNVSLLPGEQDTSWDEIIAATTRGIAIVGEGSFSIDQQRYNAQFGGQLFYEIRGGKIVGMLKDVAYQMRTPEFWNAMDMLGGKSSYMLGGAFNDGKGQPSQSNSVSHGCVPTRHRNVNVINTGRRA</sequence>
<dbReference type="InterPro" id="IPR045570">
    <property type="entry name" value="Metalloprtase-TldD/E_cen_dom"/>
</dbReference>
<dbReference type="GO" id="GO:0008237">
    <property type="term" value="F:metallopeptidase activity"/>
    <property type="evidence" value="ECO:0007669"/>
    <property type="project" value="InterPro"/>
</dbReference>
<dbReference type="InterPro" id="IPR051463">
    <property type="entry name" value="Peptidase_U62_metallo"/>
</dbReference>
<dbReference type="PANTHER" id="PTHR30624">
    <property type="entry name" value="UNCHARACTERIZED PROTEIN TLDD AND PMBA"/>
    <property type="match status" value="1"/>
</dbReference>
<dbReference type="SUPFAM" id="SSF111283">
    <property type="entry name" value="Putative modulator of DNA gyrase, PmbA/TldD"/>
    <property type="match status" value="1"/>
</dbReference>
<proteinExistence type="inferred from homology"/>
<comment type="similarity">
    <text evidence="1">Belongs to the peptidase U62 family.</text>
</comment>
<dbReference type="EMBL" id="CADCTU010000500">
    <property type="protein sequence ID" value="CAA9323685.1"/>
    <property type="molecule type" value="Genomic_DNA"/>
</dbReference>
<feature type="non-terminal residue" evidence="4">
    <location>
        <position position="1"/>
    </location>
</feature>
<dbReference type="InterPro" id="IPR035068">
    <property type="entry name" value="TldD/PmbA_N"/>
</dbReference>
<dbReference type="InterPro" id="IPR036059">
    <property type="entry name" value="TldD/PmbA_sf"/>
</dbReference>
<dbReference type="GO" id="GO:0006508">
    <property type="term" value="P:proteolysis"/>
    <property type="evidence" value="ECO:0007669"/>
    <property type="project" value="InterPro"/>
</dbReference>
<gene>
    <name evidence="4" type="ORF">AVDCRST_MAG11-2123</name>
</gene>
<dbReference type="Gene3D" id="3.30.2290.10">
    <property type="entry name" value="PmbA/TldD superfamily"/>
    <property type="match status" value="1"/>
</dbReference>
<dbReference type="InterPro" id="IPR045569">
    <property type="entry name" value="Metalloprtase-TldD/E_C"/>
</dbReference>
<dbReference type="PANTHER" id="PTHR30624:SF10">
    <property type="entry name" value="CONSERVED PROTEIN"/>
    <property type="match status" value="1"/>
</dbReference>
<protein>
    <submittedName>
        <fullName evidence="4">TldD family protein, Actinobacterial subgroup</fullName>
    </submittedName>
</protein>
<feature type="domain" description="Metalloprotease TldD/E C-terminal" evidence="2">
    <location>
        <begin position="178"/>
        <end position="399"/>
    </location>
</feature>
<feature type="domain" description="Metalloprotease TldD/E central" evidence="3">
    <location>
        <begin position="59"/>
        <end position="172"/>
    </location>
</feature>
<dbReference type="Pfam" id="PF19289">
    <property type="entry name" value="PmbA_TldD_3rd"/>
    <property type="match status" value="1"/>
</dbReference>
<name>A0A6J4L5M3_9BACT</name>
<evidence type="ECO:0000259" key="3">
    <source>
        <dbReference type="Pfam" id="PF19290"/>
    </source>
</evidence>
<evidence type="ECO:0000256" key="1">
    <source>
        <dbReference type="ARBA" id="ARBA00005836"/>
    </source>
</evidence>
<dbReference type="GO" id="GO:0005829">
    <property type="term" value="C:cytosol"/>
    <property type="evidence" value="ECO:0007669"/>
    <property type="project" value="TreeGrafter"/>
</dbReference>